<keyword evidence="2" id="KW-1185">Reference proteome</keyword>
<protein>
    <submittedName>
        <fullName evidence="1">Uncharacterized protein</fullName>
    </submittedName>
</protein>
<dbReference type="RefSeq" id="WP_369704112.1">
    <property type="nucleotide sequence ID" value="NZ_JBGEWD010000006.1"/>
</dbReference>
<proteinExistence type="predicted"/>
<reference evidence="1 2" key="1">
    <citation type="submission" date="2024-08" db="EMBL/GenBank/DDBJ databases">
        <title>Clostridium lapicellarii sp. nov., and Clostridium renhuaiense sp. nov., two species isolated from the mud in a fermentation cellar used for producing sauce-flavour Chinese liquors.</title>
        <authorList>
            <person name="Yang F."/>
            <person name="Wang H."/>
            <person name="Chen L.Q."/>
            <person name="Zhou N."/>
            <person name="Lu J.J."/>
            <person name="Pu X.X."/>
            <person name="Wan B."/>
            <person name="Wang L."/>
            <person name="Liu S.J."/>
        </authorList>
    </citation>
    <scope>NUCLEOTIDE SEQUENCE [LARGE SCALE GENOMIC DNA]</scope>
    <source>
        <strain evidence="1 2">MT-5</strain>
    </source>
</reference>
<dbReference type="EMBL" id="JBGEWD010000006">
    <property type="protein sequence ID" value="MEY8000073.1"/>
    <property type="molecule type" value="Genomic_DNA"/>
</dbReference>
<organism evidence="1 2">
    <name type="scientific">Clostridium moutaii</name>
    <dbReference type="NCBI Taxonomy" id="3240932"/>
    <lineage>
        <taxon>Bacteria</taxon>
        <taxon>Bacillati</taxon>
        <taxon>Bacillota</taxon>
        <taxon>Clostridia</taxon>
        <taxon>Eubacteriales</taxon>
        <taxon>Clostridiaceae</taxon>
        <taxon>Clostridium</taxon>
    </lineage>
</organism>
<comment type="caution">
    <text evidence="1">The sequence shown here is derived from an EMBL/GenBank/DDBJ whole genome shotgun (WGS) entry which is preliminary data.</text>
</comment>
<accession>A0ABV4BTD7</accession>
<sequence>MIKMYNYDTNKHKKPYFHAYYVELL</sequence>
<dbReference type="Proteomes" id="UP001564657">
    <property type="component" value="Unassembled WGS sequence"/>
</dbReference>
<evidence type="ECO:0000313" key="2">
    <source>
        <dbReference type="Proteomes" id="UP001564657"/>
    </source>
</evidence>
<evidence type="ECO:0000313" key="1">
    <source>
        <dbReference type="EMBL" id="MEY8000073.1"/>
    </source>
</evidence>
<gene>
    <name evidence="1" type="ORF">AB8U03_07655</name>
</gene>
<name>A0ABV4BTD7_9CLOT</name>